<dbReference type="EMBL" id="CABFNO020001429">
    <property type="protein sequence ID" value="CAG9987316.1"/>
    <property type="molecule type" value="Genomic_DNA"/>
</dbReference>
<protein>
    <recommendedName>
        <fullName evidence="4">Mesaconyl-C(4)-CoA hydratase</fullName>
    </recommendedName>
</protein>
<organism evidence="2 3">
    <name type="scientific">Clonostachys byssicola</name>
    <dbReference type="NCBI Taxonomy" id="160290"/>
    <lineage>
        <taxon>Eukaryota</taxon>
        <taxon>Fungi</taxon>
        <taxon>Dikarya</taxon>
        <taxon>Ascomycota</taxon>
        <taxon>Pezizomycotina</taxon>
        <taxon>Sordariomycetes</taxon>
        <taxon>Hypocreomycetidae</taxon>
        <taxon>Hypocreales</taxon>
        <taxon>Bionectriaceae</taxon>
        <taxon>Clonostachys</taxon>
    </lineage>
</organism>
<dbReference type="InterPro" id="IPR052741">
    <property type="entry name" value="Mitochondrial_HTD2"/>
</dbReference>
<feature type="region of interest" description="Disordered" evidence="1">
    <location>
        <begin position="209"/>
        <end position="239"/>
    </location>
</feature>
<dbReference type="FunFam" id="3.10.129.10:FF:000103">
    <property type="entry name" value="WGS project CABT00000000 data, contig 2.1"/>
    <property type="match status" value="1"/>
</dbReference>
<dbReference type="Gene3D" id="3.10.129.10">
    <property type="entry name" value="Hotdog Thioesterase"/>
    <property type="match status" value="1"/>
</dbReference>
<reference evidence="3" key="1">
    <citation type="submission" date="2019-06" db="EMBL/GenBank/DDBJ databases">
        <authorList>
            <person name="Broberg M."/>
        </authorList>
    </citation>
    <scope>NUCLEOTIDE SEQUENCE [LARGE SCALE GENOMIC DNA]</scope>
</reference>
<dbReference type="InterPro" id="IPR029069">
    <property type="entry name" value="HotDog_dom_sf"/>
</dbReference>
<dbReference type="GO" id="GO:0019171">
    <property type="term" value="F:(3R)-hydroxyacyl-[acyl-carrier-protein] dehydratase activity"/>
    <property type="evidence" value="ECO:0007669"/>
    <property type="project" value="TreeGrafter"/>
</dbReference>
<name>A0A9N9Y2D5_9HYPO</name>
<keyword evidence="3" id="KW-1185">Reference proteome</keyword>
<evidence type="ECO:0000256" key="1">
    <source>
        <dbReference type="SAM" id="MobiDB-lite"/>
    </source>
</evidence>
<dbReference type="Proteomes" id="UP000754883">
    <property type="component" value="Unassembled WGS sequence"/>
</dbReference>
<accession>A0A9N9Y2D5</accession>
<proteinExistence type="predicted"/>
<reference evidence="2 3" key="2">
    <citation type="submission" date="2021-10" db="EMBL/GenBank/DDBJ databases">
        <authorList>
            <person name="Piombo E."/>
        </authorList>
    </citation>
    <scope>NUCLEOTIDE SEQUENCE [LARGE SCALE GENOMIC DNA]</scope>
</reference>
<dbReference type="PANTHER" id="PTHR28152">
    <property type="entry name" value="HYDROXYACYL-THIOESTER DEHYDRATASE TYPE 2, MITOCHONDRIAL"/>
    <property type="match status" value="1"/>
</dbReference>
<evidence type="ECO:0008006" key="4">
    <source>
        <dbReference type="Google" id="ProtNLM"/>
    </source>
</evidence>
<gene>
    <name evidence="2" type="ORF">CBYS24578_00018583</name>
</gene>
<dbReference type="OrthoDB" id="3257538at2759"/>
<evidence type="ECO:0000313" key="2">
    <source>
        <dbReference type="EMBL" id="CAG9987316.1"/>
    </source>
</evidence>
<dbReference type="AlphaFoldDB" id="A0A9N9Y2D5"/>
<dbReference type="SUPFAM" id="SSF54637">
    <property type="entry name" value="Thioesterase/thiol ester dehydrase-isomerase"/>
    <property type="match status" value="1"/>
</dbReference>
<comment type="caution">
    <text evidence="2">The sequence shown here is derived from an EMBL/GenBank/DDBJ whole genome shotgun (WGS) entry which is preliminary data.</text>
</comment>
<sequence>MTARAIKVSRAWKTGLGLGKIQYRKLSITPSRAAPIATTAKDAANRLLETFSGNTTVSRQVIDANQLQKLALTLGRPTLNGLDVSEKAPPVGTPVPPGYHLVYFTPNGVESELGADGTDRTFNAPEPFTRRMWAGGRMQWKLSGEEGEANPILRVGDEAEEHTKLVSATPKTSRTGSEMVLVEVDKEIWTPRGLAMVDRRSWIFRPEVDPQTAKEPPALSDANARGLSEAKDIEGPGGYQARQYRWSPTGLFRFSALTFNGHKIHYNEDWTRLVESHPGLVVHGPLNLICSLDYWRDVHGNGRSPSEITYRALSPLYAGQTYQIQTGEVQNTEDVPNWEVLVKRGDAVCMRAEIKK</sequence>
<evidence type="ECO:0000313" key="3">
    <source>
        <dbReference type="Proteomes" id="UP000754883"/>
    </source>
</evidence>
<dbReference type="GO" id="GO:0005739">
    <property type="term" value="C:mitochondrion"/>
    <property type="evidence" value="ECO:0007669"/>
    <property type="project" value="TreeGrafter"/>
</dbReference>
<dbReference type="PANTHER" id="PTHR28152:SF2">
    <property type="entry name" value="N-TERMINAL OF MAOC-LIKE DEHYDRATASE DOMAIN-CONTAINING PROTEIN"/>
    <property type="match status" value="1"/>
</dbReference>